<evidence type="ECO:0000256" key="9">
    <source>
        <dbReference type="SAM" id="MobiDB-lite"/>
    </source>
</evidence>
<evidence type="ECO:0000256" key="4">
    <source>
        <dbReference type="ARBA" id="ARBA00022723"/>
    </source>
</evidence>
<comment type="subcellular location">
    <subcellularLocation>
        <location evidence="1">Cytoplasm</location>
    </subcellularLocation>
</comment>
<feature type="region of interest" description="Disordered" evidence="9">
    <location>
        <begin position="1"/>
        <end position="20"/>
    </location>
</feature>
<dbReference type="OrthoDB" id="19329at2759"/>
<reference evidence="11" key="1">
    <citation type="journal article" date="2020" name="Stud. Mycol.">
        <title>101 Dothideomycetes genomes: a test case for predicting lifestyles and emergence of pathogens.</title>
        <authorList>
            <person name="Haridas S."/>
            <person name="Albert R."/>
            <person name="Binder M."/>
            <person name="Bloem J."/>
            <person name="Labutti K."/>
            <person name="Salamov A."/>
            <person name="Andreopoulos B."/>
            <person name="Baker S."/>
            <person name="Barry K."/>
            <person name="Bills G."/>
            <person name="Bluhm B."/>
            <person name="Cannon C."/>
            <person name="Castanera R."/>
            <person name="Culley D."/>
            <person name="Daum C."/>
            <person name="Ezra D."/>
            <person name="Gonzalez J."/>
            <person name="Henrissat B."/>
            <person name="Kuo A."/>
            <person name="Liang C."/>
            <person name="Lipzen A."/>
            <person name="Lutzoni F."/>
            <person name="Magnuson J."/>
            <person name="Mondo S."/>
            <person name="Nolan M."/>
            <person name="Ohm R."/>
            <person name="Pangilinan J."/>
            <person name="Park H.-J."/>
            <person name="Ramirez L."/>
            <person name="Alfaro M."/>
            <person name="Sun H."/>
            <person name="Tritt A."/>
            <person name="Yoshinaga Y."/>
            <person name="Zwiers L.-H."/>
            <person name="Turgeon B."/>
            <person name="Goodwin S."/>
            <person name="Spatafora J."/>
            <person name="Crous P."/>
            <person name="Grigoriev I."/>
        </authorList>
    </citation>
    <scope>NUCLEOTIDE SEQUENCE</scope>
    <source>
        <strain evidence="11">CBS 262.69</strain>
    </source>
</reference>
<keyword evidence="5" id="KW-0677">Repeat</keyword>
<evidence type="ECO:0000256" key="2">
    <source>
        <dbReference type="ARBA" id="ARBA00022490"/>
    </source>
</evidence>
<evidence type="ECO:0000313" key="12">
    <source>
        <dbReference type="Proteomes" id="UP000799640"/>
    </source>
</evidence>
<evidence type="ECO:0000313" key="11">
    <source>
        <dbReference type="EMBL" id="KAF2397559.1"/>
    </source>
</evidence>
<dbReference type="InterPro" id="IPR040025">
    <property type="entry name" value="Znf622/Rei1/Reh1"/>
</dbReference>
<dbReference type="InterPro" id="IPR013087">
    <property type="entry name" value="Znf_C2H2_type"/>
</dbReference>
<dbReference type="InterPro" id="IPR041661">
    <property type="entry name" value="ZN622/Rei1/Reh1_Znf-C2H2"/>
</dbReference>
<dbReference type="GO" id="GO:0005737">
    <property type="term" value="C:cytoplasm"/>
    <property type="evidence" value="ECO:0007669"/>
    <property type="project" value="UniProtKB-SubCell"/>
</dbReference>
<dbReference type="InterPro" id="IPR003604">
    <property type="entry name" value="Matrin/U1-like-C_Znf_C2H2"/>
</dbReference>
<dbReference type="SMART" id="SM00355">
    <property type="entry name" value="ZnF_C2H2"/>
    <property type="match status" value="2"/>
</dbReference>
<gene>
    <name evidence="11" type="ORF">EJ06DRAFT_515055</name>
</gene>
<accession>A0A6G1HNZ2</accession>
<comment type="similarity">
    <text evidence="8">Belongs to the REI1 family.</text>
</comment>
<dbReference type="GO" id="GO:0003676">
    <property type="term" value="F:nucleic acid binding"/>
    <property type="evidence" value="ECO:0007669"/>
    <property type="project" value="InterPro"/>
</dbReference>
<keyword evidence="12" id="KW-1185">Reference proteome</keyword>
<feature type="compositionally biased region" description="Basic and acidic residues" evidence="9">
    <location>
        <begin position="72"/>
        <end position="88"/>
    </location>
</feature>
<sequence>MSDATTTNTGTNGDNLAQPLSPRVVSTSYMCTSCHISFENSQEQRIHMKSPWHVANIKRRIALLPPLSHDEFGAQAESEKKPDSEEARPSNPDKQPSTPEAESKTEAEDPASPFDCLFCNQNFQPSGAGLTSNIEHMSMAHGLTIPEPESVVDMQSFIGYLATEVRTWHECLYCGATKPSTASIQSHMRDKGHCTLNFDREPELFEFWEGMEDENGSENEDELSATELLTASGRVIGSRQTVSAAKKARRQSSTRTIGPLLASGAEAPLPPMGARSSGRQLARREEMGLVGVSPLQRQALVLAEKKAQRSEAVARRAREWAYARSANVQEFDQIDTKGKWGKQNHKLLPR</sequence>
<dbReference type="Pfam" id="PF12756">
    <property type="entry name" value="zf-C2H2_2"/>
    <property type="match status" value="1"/>
</dbReference>
<keyword evidence="3" id="KW-0690">Ribosome biogenesis</keyword>
<dbReference type="GO" id="GO:0030687">
    <property type="term" value="C:preribosome, large subunit precursor"/>
    <property type="evidence" value="ECO:0007669"/>
    <property type="project" value="TreeGrafter"/>
</dbReference>
<name>A0A6G1HNZ2_9PEZI</name>
<feature type="compositionally biased region" description="Low complexity" evidence="9">
    <location>
        <begin position="1"/>
        <end position="13"/>
    </location>
</feature>
<proteinExistence type="inferred from homology"/>
<dbReference type="GO" id="GO:0042273">
    <property type="term" value="P:ribosomal large subunit biogenesis"/>
    <property type="evidence" value="ECO:0007669"/>
    <property type="project" value="TreeGrafter"/>
</dbReference>
<evidence type="ECO:0000259" key="10">
    <source>
        <dbReference type="PROSITE" id="PS00028"/>
    </source>
</evidence>
<keyword evidence="7" id="KW-0862">Zinc</keyword>
<dbReference type="AlphaFoldDB" id="A0A6G1HNZ2"/>
<dbReference type="PANTHER" id="PTHR13182">
    <property type="entry name" value="ZINC FINGER PROTEIN 622"/>
    <property type="match status" value="1"/>
</dbReference>
<feature type="region of interest" description="Disordered" evidence="9">
    <location>
        <begin position="72"/>
        <end position="110"/>
    </location>
</feature>
<evidence type="ECO:0000256" key="3">
    <source>
        <dbReference type="ARBA" id="ARBA00022517"/>
    </source>
</evidence>
<keyword evidence="4" id="KW-0479">Metal-binding</keyword>
<dbReference type="EMBL" id="ML996703">
    <property type="protein sequence ID" value="KAF2397559.1"/>
    <property type="molecule type" value="Genomic_DNA"/>
</dbReference>
<dbReference type="PANTHER" id="PTHR13182:SF8">
    <property type="entry name" value="CYTOPLASMIC 60S SUBUNIT BIOGENESIS FACTOR ZNF622"/>
    <property type="match status" value="1"/>
</dbReference>
<protein>
    <recommendedName>
        <fullName evidence="10">C2H2-type domain-containing protein</fullName>
    </recommendedName>
</protein>
<evidence type="ECO:0000256" key="5">
    <source>
        <dbReference type="ARBA" id="ARBA00022737"/>
    </source>
</evidence>
<dbReference type="GO" id="GO:0008270">
    <property type="term" value="F:zinc ion binding"/>
    <property type="evidence" value="ECO:0007669"/>
    <property type="project" value="UniProtKB-KW"/>
</dbReference>
<evidence type="ECO:0000256" key="7">
    <source>
        <dbReference type="ARBA" id="ARBA00022833"/>
    </source>
</evidence>
<evidence type="ECO:0000256" key="1">
    <source>
        <dbReference type="ARBA" id="ARBA00004496"/>
    </source>
</evidence>
<feature type="domain" description="C2H2-type" evidence="10">
    <location>
        <begin position="31"/>
        <end position="53"/>
    </location>
</feature>
<evidence type="ECO:0000256" key="8">
    <source>
        <dbReference type="ARBA" id="ARBA00034126"/>
    </source>
</evidence>
<keyword evidence="2" id="KW-0963">Cytoplasm</keyword>
<dbReference type="SMART" id="SM00451">
    <property type="entry name" value="ZnF_U1"/>
    <property type="match status" value="1"/>
</dbReference>
<keyword evidence="6" id="KW-0863">Zinc-finger</keyword>
<evidence type="ECO:0000256" key="6">
    <source>
        <dbReference type="ARBA" id="ARBA00022771"/>
    </source>
</evidence>
<dbReference type="Proteomes" id="UP000799640">
    <property type="component" value="Unassembled WGS sequence"/>
</dbReference>
<organism evidence="11 12">
    <name type="scientific">Trichodelitschia bisporula</name>
    <dbReference type="NCBI Taxonomy" id="703511"/>
    <lineage>
        <taxon>Eukaryota</taxon>
        <taxon>Fungi</taxon>
        <taxon>Dikarya</taxon>
        <taxon>Ascomycota</taxon>
        <taxon>Pezizomycotina</taxon>
        <taxon>Dothideomycetes</taxon>
        <taxon>Dothideomycetes incertae sedis</taxon>
        <taxon>Phaeotrichales</taxon>
        <taxon>Phaeotrichaceae</taxon>
        <taxon>Trichodelitschia</taxon>
    </lineage>
</organism>
<dbReference type="PROSITE" id="PS00028">
    <property type="entry name" value="ZINC_FINGER_C2H2_1"/>
    <property type="match status" value="1"/>
</dbReference>